<gene>
    <name evidence="2" type="ORF">ARALYDRAFT_905529</name>
</gene>
<dbReference type="AlphaFoldDB" id="D7LNP8"/>
<protein>
    <submittedName>
        <fullName evidence="2">Predicted protein</fullName>
    </submittedName>
</protein>
<keyword evidence="3" id="KW-1185">Reference proteome</keyword>
<organism evidence="3">
    <name type="scientific">Arabidopsis lyrata subsp. lyrata</name>
    <name type="common">Lyre-leaved rock-cress</name>
    <dbReference type="NCBI Taxonomy" id="81972"/>
    <lineage>
        <taxon>Eukaryota</taxon>
        <taxon>Viridiplantae</taxon>
        <taxon>Streptophyta</taxon>
        <taxon>Embryophyta</taxon>
        <taxon>Tracheophyta</taxon>
        <taxon>Spermatophyta</taxon>
        <taxon>Magnoliopsida</taxon>
        <taxon>eudicotyledons</taxon>
        <taxon>Gunneridae</taxon>
        <taxon>Pentapetalae</taxon>
        <taxon>rosids</taxon>
        <taxon>malvids</taxon>
        <taxon>Brassicales</taxon>
        <taxon>Brassicaceae</taxon>
        <taxon>Camelineae</taxon>
        <taxon>Arabidopsis</taxon>
    </lineage>
</organism>
<evidence type="ECO:0000256" key="1">
    <source>
        <dbReference type="SAM" id="Phobius"/>
    </source>
</evidence>
<sequence length="71" mass="8049">MTPRFLIRSFPTVSSAIVFLVWASLLSDLEGPRHPKFPVMERTLGLLHSFMEKNLTRSLISLFNVSRASDS</sequence>
<proteinExistence type="predicted"/>
<keyword evidence="1" id="KW-0472">Membrane</keyword>
<dbReference type="Gramene" id="scaffold_501233.1">
    <property type="protein sequence ID" value="scaffold_501233.1"/>
    <property type="gene ID" value="scaffold_501233.1"/>
</dbReference>
<dbReference type="Proteomes" id="UP000008694">
    <property type="component" value="Unassembled WGS sequence"/>
</dbReference>
<keyword evidence="1" id="KW-0812">Transmembrane</keyword>
<dbReference type="EMBL" id="GL348717">
    <property type="protein sequence ID" value="EFH51911.1"/>
    <property type="molecule type" value="Genomic_DNA"/>
</dbReference>
<accession>D7LNP8</accession>
<feature type="transmembrane region" description="Helical" evidence="1">
    <location>
        <begin position="6"/>
        <end position="26"/>
    </location>
</feature>
<name>D7LNP8_ARALL</name>
<dbReference type="HOGENOM" id="CLU_2743477_0_0_1"/>
<evidence type="ECO:0000313" key="3">
    <source>
        <dbReference type="Proteomes" id="UP000008694"/>
    </source>
</evidence>
<reference evidence="3" key="1">
    <citation type="journal article" date="2011" name="Nat. Genet.">
        <title>The Arabidopsis lyrata genome sequence and the basis of rapid genome size change.</title>
        <authorList>
            <person name="Hu T.T."/>
            <person name="Pattyn P."/>
            <person name="Bakker E.G."/>
            <person name="Cao J."/>
            <person name="Cheng J.-F."/>
            <person name="Clark R.M."/>
            <person name="Fahlgren N."/>
            <person name="Fawcett J.A."/>
            <person name="Grimwood J."/>
            <person name="Gundlach H."/>
            <person name="Haberer G."/>
            <person name="Hollister J.D."/>
            <person name="Ossowski S."/>
            <person name="Ottilar R.P."/>
            <person name="Salamov A.A."/>
            <person name="Schneeberger K."/>
            <person name="Spannagl M."/>
            <person name="Wang X."/>
            <person name="Yang L."/>
            <person name="Nasrallah M.E."/>
            <person name="Bergelson J."/>
            <person name="Carrington J.C."/>
            <person name="Gaut B.S."/>
            <person name="Schmutz J."/>
            <person name="Mayer K.F.X."/>
            <person name="Van de Peer Y."/>
            <person name="Grigoriev I.V."/>
            <person name="Nordborg M."/>
            <person name="Weigel D."/>
            <person name="Guo Y.-L."/>
        </authorList>
    </citation>
    <scope>NUCLEOTIDE SEQUENCE [LARGE SCALE GENOMIC DNA]</scope>
    <source>
        <strain evidence="3">cv. MN47</strain>
    </source>
</reference>
<evidence type="ECO:0000313" key="2">
    <source>
        <dbReference type="EMBL" id="EFH51911.1"/>
    </source>
</evidence>
<keyword evidence="1" id="KW-1133">Transmembrane helix</keyword>